<evidence type="ECO:0000313" key="11">
    <source>
        <dbReference type="EMBL" id="MBD2567226.1"/>
    </source>
</evidence>
<evidence type="ECO:0000256" key="2">
    <source>
        <dbReference type="ARBA" id="ARBA00022527"/>
    </source>
</evidence>
<dbReference type="GO" id="GO:0016301">
    <property type="term" value="F:kinase activity"/>
    <property type="evidence" value="ECO:0007669"/>
    <property type="project" value="UniProtKB-KW"/>
</dbReference>
<evidence type="ECO:0000256" key="5">
    <source>
        <dbReference type="ARBA" id="ARBA00022777"/>
    </source>
</evidence>
<dbReference type="Pfam" id="PF00069">
    <property type="entry name" value="Pkinase"/>
    <property type="match status" value="1"/>
</dbReference>
<gene>
    <name evidence="11" type="ORF">H6G59_04815</name>
</gene>
<dbReference type="CDD" id="cd14014">
    <property type="entry name" value="STKc_PknB_like"/>
    <property type="match status" value="1"/>
</dbReference>
<evidence type="ECO:0000313" key="12">
    <source>
        <dbReference type="Proteomes" id="UP000640531"/>
    </source>
</evidence>
<evidence type="ECO:0000256" key="3">
    <source>
        <dbReference type="ARBA" id="ARBA00022679"/>
    </source>
</evidence>
<proteinExistence type="predicted"/>
<sequence>MNYCINPRCPKPIDPANANNPICRNCGSQLLLQNRYRVLKQLGAGGFGNTFEIDDGGKTKVLKVLTENNPKAVELFQQEAKVLSQLNSAGIPKVEADGYFTVLPKNSSLPLHCLVMEKIEGVNLEQWMEFGNYQTISETQALNWLKQIVEILALVHAQQYFHRDIKPQNIMLRPSGQLVLIDFGAVRQITTTILAGNSHTRIISQGYSPPEQQNGYSVQQSDFFALGRTFIFLLTGKEPQDKAIYDPLTNELHWRKYAVNISPRLADLIDNLIAPTANQRPENTKVILQRLQKIEKTLNQPHILGNTTNIQSKNSSLPTVSVSPGKSIQTAAKPSQKNRKRWKWLIGLGVGYFAIAALNQPNNKNIVVTEEKIPVISPSISNSSPVISKPSPVNVISSEDLQAEKAKREEIEKREAALKAERERKEAIEKQRKLELAAKAEQEILEAIRKEKAATEAQEKLEAVIRERENQAAILAQQKEQAALREKQLQAEMQAKKAKQALRRKPPKTILFTPKKRQLPTKPQKARKKQENTPRSDDNVVDATKPWKNTHPIPKASDELEQVIKEGNQ</sequence>
<dbReference type="InterPro" id="IPR011009">
    <property type="entry name" value="Kinase-like_dom_sf"/>
</dbReference>
<dbReference type="SMART" id="SM00220">
    <property type="entry name" value="S_TKc"/>
    <property type="match status" value="1"/>
</dbReference>
<keyword evidence="2" id="KW-0723">Serine/threonine-protein kinase</keyword>
<dbReference type="Gene3D" id="1.10.510.10">
    <property type="entry name" value="Transferase(Phosphotransferase) domain 1"/>
    <property type="match status" value="1"/>
</dbReference>
<reference evidence="11 12" key="1">
    <citation type="journal article" date="2020" name="ISME J.">
        <title>Comparative genomics reveals insights into cyanobacterial evolution and habitat adaptation.</title>
        <authorList>
            <person name="Chen M.Y."/>
            <person name="Teng W.K."/>
            <person name="Zhao L."/>
            <person name="Hu C.X."/>
            <person name="Zhou Y.K."/>
            <person name="Han B.P."/>
            <person name="Song L.R."/>
            <person name="Shu W.S."/>
        </authorList>
    </citation>
    <scope>NUCLEOTIDE SEQUENCE [LARGE SCALE GENOMIC DNA]</scope>
    <source>
        <strain evidence="11 12">FACHB-196</strain>
    </source>
</reference>
<feature type="domain" description="Protein kinase" evidence="10">
    <location>
        <begin position="36"/>
        <end position="303"/>
    </location>
</feature>
<feature type="compositionally biased region" description="Basic and acidic residues" evidence="9">
    <location>
        <begin position="529"/>
        <end position="538"/>
    </location>
</feature>
<feature type="region of interest" description="Disordered" evidence="9">
    <location>
        <begin position="309"/>
        <end position="335"/>
    </location>
</feature>
<evidence type="ECO:0000256" key="8">
    <source>
        <dbReference type="ARBA" id="ARBA00048679"/>
    </source>
</evidence>
<comment type="caution">
    <text evidence="11">The sequence shown here is derived from an EMBL/GenBank/DDBJ whole genome shotgun (WGS) entry which is preliminary data.</text>
</comment>
<evidence type="ECO:0000256" key="1">
    <source>
        <dbReference type="ARBA" id="ARBA00012513"/>
    </source>
</evidence>
<evidence type="ECO:0000256" key="4">
    <source>
        <dbReference type="ARBA" id="ARBA00022741"/>
    </source>
</evidence>
<keyword evidence="5 11" id="KW-0418">Kinase</keyword>
<comment type="catalytic activity">
    <reaction evidence="8">
        <text>L-seryl-[protein] + ATP = O-phospho-L-seryl-[protein] + ADP + H(+)</text>
        <dbReference type="Rhea" id="RHEA:17989"/>
        <dbReference type="Rhea" id="RHEA-COMP:9863"/>
        <dbReference type="Rhea" id="RHEA-COMP:11604"/>
        <dbReference type="ChEBI" id="CHEBI:15378"/>
        <dbReference type="ChEBI" id="CHEBI:29999"/>
        <dbReference type="ChEBI" id="CHEBI:30616"/>
        <dbReference type="ChEBI" id="CHEBI:83421"/>
        <dbReference type="ChEBI" id="CHEBI:456216"/>
        <dbReference type="EC" id="2.7.11.1"/>
    </reaction>
</comment>
<dbReference type="PROSITE" id="PS00108">
    <property type="entry name" value="PROTEIN_KINASE_ST"/>
    <property type="match status" value="1"/>
</dbReference>
<accession>A0ABR8FAU9</accession>
<organism evidence="11 12">
    <name type="scientific">Anabaena lutea FACHB-196</name>
    <dbReference type="NCBI Taxonomy" id="2692881"/>
    <lineage>
        <taxon>Bacteria</taxon>
        <taxon>Bacillati</taxon>
        <taxon>Cyanobacteriota</taxon>
        <taxon>Cyanophyceae</taxon>
        <taxon>Nostocales</taxon>
        <taxon>Nostocaceae</taxon>
        <taxon>Anabaena</taxon>
    </lineage>
</organism>
<keyword evidence="3" id="KW-0808">Transferase</keyword>
<keyword evidence="6" id="KW-0067">ATP-binding</keyword>
<evidence type="ECO:0000259" key="10">
    <source>
        <dbReference type="PROSITE" id="PS50011"/>
    </source>
</evidence>
<name>A0ABR8FAU9_9NOST</name>
<feature type="compositionally biased region" description="Basic and acidic residues" evidence="9">
    <location>
        <begin position="556"/>
        <end position="569"/>
    </location>
</feature>
<feature type="compositionally biased region" description="Basic residues" evidence="9">
    <location>
        <begin position="514"/>
        <end position="528"/>
    </location>
</feature>
<evidence type="ECO:0000256" key="6">
    <source>
        <dbReference type="ARBA" id="ARBA00022840"/>
    </source>
</evidence>
<dbReference type="NCBIfam" id="NF045510">
    <property type="entry name" value="4Cys_prefix_kin"/>
    <property type="match status" value="1"/>
</dbReference>
<dbReference type="EC" id="2.7.11.1" evidence="1"/>
<dbReference type="PROSITE" id="PS50011">
    <property type="entry name" value="PROTEIN_KINASE_DOM"/>
    <property type="match status" value="1"/>
</dbReference>
<dbReference type="PANTHER" id="PTHR24363">
    <property type="entry name" value="SERINE/THREONINE PROTEIN KINASE"/>
    <property type="match status" value="1"/>
</dbReference>
<dbReference type="PANTHER" id="PTHR24363:SF0">
    <property type="entry name" value="SERINE_THREONINE KINASE LIKE DOMAIN CONTAINING 1"/>
    <property type="match status" value="1"/>
</dbReference>
<dbReference type="InterPro" id="IPR000719">
    <property type="entry name" value="Prot_kinase_dom"/>
</dbReference>
<dbReference type="EMBL" id="JACJST010000003">
    <property type="protein sequence ID" value="MBD2567226.1"/>
    <property type="molecule type" value="Genomic_DNA"/>
</dbReference>
<dbReference type="InterPro" id="IPR008271">
    <property type="entry name" value="Ser/Thr_kinase_AS"/>
</dbReference>
<dbReference type="RefSeq" id="WP_190712011.1">
    <property type="nucleotide sequence ID" value="NZ_JACJST010000003.1"/>
</dbReference>
<evidence type="ECO:0000256" key="7">
    <source>
        <dbReference type="ARBA" id="ARBA00047899"/>
    </source>
</evidence>
<dbReference type="Gene3D" id="3.30.200.20">
    <property type="entry name" value="Phosphorylase Kinase, domain 1"/>
    <property type="match status" value="1"/>
</dbReference>
<feature type="region of interest" description="Disordered" evidence="9">
    <location>
        <begin position="490"/>
        <end position="569"/>
    </location>
</feature>
<feature type="compositionally biased region" description="Basic residues" evidence="9">
    <location>
        <begin position="496"/>
        <end position="507"/>
    </location>
</feature>
<keyword evidence="12" id="KW-1185">Reference proteome</keyword>
<comment type="catalytic activity">
    <reaction evidence="7">
        <text>L-threonyl-[protein] + ATP = O-phospho-L-threonyl-[protein] + ADP + H(+)</text>
        <dbReference type="Rhea" id="RHEA:46608"/>
        <dbReference type="Rhea" id="RHEA-COMP:11060"/>
        <dbReference type="Rhea" id="RHEA-COMP:11605"/>
        <dbReference type="ChEBI" id="CHEBI:15378"/>
        <dbReference type="ChEBI" id="CHEBI:30013"/>
        <dbReference type="ChEBI" id="CHEBI:30616"/>
        <dbReference type="ChEBI" id="CHEBI:61977"/>
        <dbReference type="ChEBI" id="CHEBI:456216"/>
        <dbReference type="EC" id="2.7.11.1"/>
    </reaction>
</comment>
<keyword evidence="4" id="KW-0547">Nucleotide-binding</keyword>
<protein>
    <recommendedName>
        <fullName evidence="1">non-specific serine/threonine protein kinase</fullName>
        <ecNumber evidence="1">2.7.11.1</ecNumber>
    </recommendedName>
</protein>
<evidence type="ECO:0000256" key="9">
    <source>
        <dbReference type="SAM" id="MobiDB-lite"/>
    </source>
</evidence>
<dbReference type="SUPFAM" id="SSF56112">
    <property type="entry name" value="Protein kinase-like (PK-like)"/>
    <property type="match status" value="1"/>
</dbReference>
<dbReference type="Proteomes" id="UP000640531">
    <property type="component" value="Unassembled WGS sequence"/>
</dbReference>